<dbReference type="Proteomes" id="UP001194468">
    <property type="component" value="Unassembled WGS sequence"/>
</dbReference>
<feature type="transmembrane region" description="Helical" evidence="1">
    <location>
        <begin position="208"/>
        <end position="229"/>
    </location>
</feature>
<organism evidence="2 3">
    <name type="scientific">Boletus edulis BED1</name>
    <dbReference type="NCBI Taxonomy" id="1328754"/>
    <lineage>
        <taxon>Eukaryota</taxon>
        <taxon>Fungi</taxon>
        <taxon>Dikarya</taxon>
        <taxon>Basidiomycota</taxon>
        <taxon>Agaricomycotina</taxon>
        <taxon>Agaricomycetes</taxon>
        <taxon>Agaricomycetidae</taxon>
        <taxon>Boletales</taxon>
        <taxon>Boletineae</taxon>
        <taxon>Boletaceae</taxon>
        <taxon>Boletoideae</taxon>
        <taxon>Boletus</taxon>
    </lineage>
</organism>
<gene>
    <name evidence="2" type="ORF">L210DRAFT_2185642</name>
</gene>
<keyword evidence="1" id="KW-1133">Transmembrane helix</keyword>
<evidence type="ECO:0000313" key="2">
    <source>
        <dbReference type="EMBL" id="KAF8439870.1"/>
    </source>
</evidence>
<keyword evidence="3" id="KW-1185">Reference proteome</keyword>
<feature type="transmembrane region" description="Helical" evidence="1">
    <location>
        <begin position="21"/>
        <end position="41"/>
    </location>
</feature>
<feature type="transmembrane region" description="Helical" evidence="1">
    <location>
        <begin position="235"/>
        <end position="253"/>
    </location>
</feature>
<evidence type="ECO:0000256" key="1">
    <source>
        <dbReference type="SAM" id="Phobius"/>
    </source>
</evidence>
<feature type="transmembrane region" description="Helical" evidence="1">
    <location>
        <begin position="126"/>
        <end position="149"/>
    </location>
</feature>
<proteinExistence type="predicted"/>
<protein>
    <submittedName>
        <fullName evidence="2">Uncharacterized protein</fullName>
    </submittedName>
</protein>
<dbReference type="AlphaFoldDB" id="A0AAD4BTU6"/>
<evidence type="ECO:0000313" key="3">
    <source>
        <dbReference type="Proteomes" id="UP001194468"/>
    </source>
</evidence>
<keyword evidence="1" id="KW-0812">Transmembrane</keyword>
<comment type="caution">
    <text evidence="2">The sequence shown here is derived from an EMBL/GenBank/DDBJ whole genome shotgun (WGS) entry which is preliminary data.</text>
</comment>
<name>A0AAD4BTU6_BOLED</name>
<accession>A0AAD4BTU6</accession>
<sequence length="267" mass="29090">MLCAGKMGQSRDSDPSVQPNLTALISNIIHLLLGVYGWEYLVSLHVEWALVCGQLAFRPSLIPYLLGRTCTLIYLILHAVGRGPYSKSFSCISSTFALALTANIAVGCSSTNFMIRTWVIWRDSRLVHALLLFLALGHWTMLAIDVVNIRAINVGHVCDLYLNHPQMDAITLIYTMGIDCLVLVLLVVGLSSQRSKSPLKKCLRVQGILYCAVAGVSYISTVVVVLLHNPAVFDLISDLAVVVITIVSSRAVISLRSLAACGDSEYV</sequence>
<feature type="transmembrane region" description="Helical" evidence="1">
    <location>
        <begin position="169"/>
        <end position="188"/>
    </location>
</feature>
<keyword evidence="1" id="KW-0472">Membrane</keyword>
<reference evidence="2" key="2">
    <citation type="journal article" date="2020" name="Nat. Commun.">
        <title>Large-scale genome sequencing of mycorrhizal fungi provides insights into the early evolution of symbiotic traits.</title>
        <authorList>
            <person name="Miyauchi S."/>
            <person name="Kiss E."/>
            <person name="Kuo A."/>
            <person name="Drula E."/>
            <person name="Kohler A."/>
            <person name="Sanchez-Garcia M."/>
            <person name="Morin E."/>
            <person name="Andreopoulos B."/>
            <person name="Barry K.W."/>
            <person name="Bonito G."/>
            <person name="Buee M."/>
            <person name="Carver A."/>
            <person name="Chen C."/>
            <person name="Cichocki N."/>
            <person name="Clum A."/>
            <person name="Culley D."/>
            <person name="Crous P.W."/>
            <person name="Fauchery L."/>
            <person name="Girlanda M."/>
            <person name="Hayes R.D."/>
            <person name="Keri Z."/>
            <person name="LaButti K."/>
            <person name="Lipzen A."/>
            <person name="Lombard V."/>
            <person name="Magnuson J."/>
            <person name="Maillard F."/>
            <person name="Murat C."/>
            <person name="Nolan M."/>
            <person name="Ohm R.A."/>
            <person name="Pangilinan J."/>
            <person name="Pereira M.F."/>
            <person name="Perotto S."/>
            <person name="Peter M."/>
            <person name="Pfister S."/>
            <person name="Riley R."/>
            <person name="Sitrit Y."/>
            <person name="Stielow J.B."/>
            <person name="Szollosi G."/>
            <person name="Zifcakova L."/>
            <person name="Stursova M."/>
            <person name="Spatafora J.W."/>
            <person name="Tedersoo L."/>
            <person name="Vaario L.M."/>
            <person name="Yamada A."/>
            <person name="Yan M."/>
            <person name="Wang P."/>
            <person name="Xu J."/>
            <person name="Bruns T."/>
            <person name="Baldrian P."/>
            <person name="Vilgalys R."/>
            <person name="Dunand C."/>
            <person name="Henrissat B."/>
            <person name="Grigoriev I.V."/>
            <person name="Hibbett D."/>
            <person name="Nagy L.G."/>
            <person name="Martin F.M."/>
        </authorList>
    </citation>
    <scope>NUCLEOTIDE SEQUENCE</scope>
    <source>
        <strain evidence="2">BED1</strain>
    </source>
</reference>
<reference evidence="2" key="1">
    <citation type="submission" date="2019-10" db="EMBL/GenBank/DDBJ databases">
        <authorList>
            <consortium name="DOE Joint Genome Institute"/>
            <person name="Kuo A."/>
            <person name="Miyauchi S."/>
            <person name="Kiss E."/>
            <person name="Drula E."/>
            <person name="Kohler A."/>
            <person name="Sanchez-Garcia M."/>
            <person name="Andreopoulos B."/>
            <person name="Barry K.W."/>
            <person name="Bonito G."/>
            <person name="Buee M."/>
            <person name="Carver A."/>
            <person name="Chen C."/>
            <person name="Cichocki N."/>
            <person name="Clum A."/>
            <person name="Culley D."/>
            <person name="Crous P.W."/>
            <person name="Fauchery L."/>
            <person name="Girlanda M."/>
            <person name="Hayes R."/>
            <person name="Keri Z."/>
            <person name="LaButti K."/>
            <person name="Lipzen A."/>
            <person name="Lombard V."/>
            <person name="Magnuson J."/>
            <person name="Maillard F."/>
            <person name="Morin E."/>
            <person name="Murat C."/>
            <person name="Nolan M."/>
            <person name="Ohm R."/>
            <person name="Pangilinan J."/>
            <person name="Pereira M."/>
            <person name="Perotto S."/>
            <person name="Peter M."/>
            <person name="Riley R."/>
            <person name="Sitrit Y."/>
            <person name="Stielow B."/>
            <person name="Szollosi G."/>
            <person name="Zifcakova L."/>
            <person name="Stursova M."/>
            <person name="Spatafora J.W."/>
            <person name="Tedersoo L."/>
            <person name="Vaario L.-M."/>
            <person name="Yamada A."/>
            <person name="Yan M."/>
            <person name="Wang P."/>
            <person name="Xu J."/>
            <person name="Bruns T."/>
            <person name="Baldrian P."/>
            <person name="Vilgalys R."/>
            <person name="Henrissat B."/>
            <person name="Grigoriev I.V."/>
            <person name="Hibbett D."/>
            <person name="Nagy L.G."/>
            <person name="Martin F.M."/>
        </authorList>
    </citation>
    <scope>NUCLEOTIDE SEQUENCE</scope>
    <source>
        <strain evidence="2">BED1</strain>
    </source>
</reference>
<feature type="transmembrane region" description="Helical" evidence="1">
    <location>
        <begin position="61"/>
        <end position="80"/>
    </location>
</feature>
<dbReference type="EMBL" id="WHUW01000013">
    <property type="protein sequence ID" value="KAF8439870.1"/>
    <property type="molecule type" value="Genomic_DNA"/>
</dbReference>